<reference evidence="2 3" key="1">
    <citation type="journal article" date="2023" name="Sci. Data">
        <title>Genome assembly of the Korean intertidal mud-creeper Batillaria attramentaria.</title>
        <authorList>
            <person name="Patra A.K."/>
            <person name="Ho P.T."/>
            <person name="Jun S."/>
            <person name="Lee S.J."/>
            <person name="Kim Y."/>
            <person name="Won Y.J."/>
        </authorList>
    </citation>
    <scope>NUCLEOTIDE SEQUENCE [LARGE SCALE GENOMIC DNA]</scope>
    <source>
        <strain evidence="2">Wonlab-2016</strain>
    </source>
</reference>
<evidence type="ECO:0000313" key="3">
    <source>
        <dbReference type="Proteomes" id="UP001519460"/>
    </source>
</evidence>
<organism evidence="2 3">
    <name type="scientific">Batillaria attramentaria</name>
    <dbReference type="NCBI Taxonomy" id="370345"/>
    <lineage>
        <taxon>Eukaryota</taxon>
        <taxon>Metazoa</taxon>
        <taxon>Spiralia</taxon>
        <taxon>Lophotrochozoa</taxon>
        <taxon>Mollusca</taxon>
        <taxon>Gastropoda</taxon>
        <taxon>Caenogastropoda</taxon>
        <taxon>Sorbeoconcha</taxon>
        <taxon>Cerithioidea</taxon>
        <taxon>Batillariidae</taxon>
        <taxon>Batillaria</taxon>
    </lineage>
</organism>
<keyword evidence="3" id="KW-1185">Reference proteome</keyword>
<dbReference type="EMBL" id="JACVVK020000035">
    <property type="protein sequence ID" value="KAK7500800.1"/>
    <property type="molecule type" value="Genomic_DNA"/>
</dbReference>
<gene>
    <name evidence="2" type="ORF">BaRGS_00008044</name>
</gene>
<dbReference type="AlphaFoldDB" id="A0ABD0LMY5"/>
<sequence>TVFCSEEQRKNAEDIECVAVWEVVTISCIMSPGDLTDLSRECGHLGFDCRENPWLDYRPKNAPLDHAEKEGRLALYRQPAWIAHKAYDKHLASRTRAAEMGLWTPAVGLYSGAPSQAESSRCPPLSANPDPLHCPSAGEGYRLQDGFNEGDIVETGSVLLVSCPVNCVPNRDRTDRLSPVDCDHVRSSGDTSRCCSRRDPVATRPVLAQRRTKNENVLKRCITEQNGGAGDAARERKSEYRSMSGEGREEAGSGLYGFASFIPHPSVGVSTRSWIDSVGDSTCPKFRFLVLQPPGFL</sequence>
<name>A0ABD0LMY5_9CAEN</name>
<feature type="region of interest" description="Disordered" evidence="1">
    <location>
        <begin position="226"/>
        <end position="248"/>
    </location>
</feature>
<feature type="non-terminal residue" evidence="2">
    <location>
        <position position="1"/>
    </location>
</feature>
<accession>A0ABD0LMY5</accession>
<feature type="compositionally biased region" description="Basic and acidic residues" evidence="1">
    <location>
        <begin position="232"/>
        <end position="248"/>
    </location>
</feature>
<feature type="non-terminal residue" evidence="2">
    <location>
        <position position="297"/>
    </location>
</feature>
<comment type="caution">
    <text evidence="2">The sequence shown here is derived from an EMBL/GenBank/DDBJ whole genome shotgun (WGS) entry which is preliminary data.</text>
</comment>
<dbReference type="Proteomes" id="UP001519460">
    <property type="component" value="Unassembled WGS sequence"/>
</dbReference>
<protein>
    <submittedName>
        <fullName evidence="2">Uncharacterized protein</fullName>
    </submittedName>
</protein>
<evidence type="ECO:0000256" key="1">
    <source>
        <dbReference type="SAM" id="MobiDB-lite"/>
    </source>
</evidence>
<proteinExistence type="predicted"/>
<evidence type="ECO:0000313" key="2">
    <source>
        <dbReference type="EMBL" id="KAK7500800.1"/>
    </source>
</evidence>